<dbReference type="GO" id="GO:0008270">
    <property type="term" value="F:zinc ion binding"/>
    <property type="evidence" value="ECO:0007669"/>
    <property type="project" value="UniProtKB-KW"/>
</dbReference>
<evidence type="ECO:0000256" key="4">
    <source>
        <dbReference type="ARBA" id="ARBA00022737"/>
    </source>
</evidence>
<dbReference type="PANTHER" id="PTHR47772:SF15">
    <property type="entry name" value="REDUCED EXPRESSION 2-RELATED"/>
    <property type="match status" value="1"/>
</dbReference>
<evidence type="ECO:0000259" key="11">
    <source>
        <dbReference type="PROSITE" id="PS50157"/>
    </source>
</evidence>
<evidence type="ECO:0000256" key="7">
    <source>
        <dbReference type="ARBA" id="ARBA00023015"/>
    </source>
</evidence>
<keyword evidence="3" id="KW-0479">Metal-binding</keyword>
<evidence type="ECO:0000256" key="5">
    <source>
        <dbReference type="ARBA" id="ARBA00022771"/>
    </source>
</evidence>
<keyword evidence="12" id="KW-1185">Reference proteome</keyword>
<keyword evidence="5 10" id="KW-0863">Zinc-finger</keyword>
<feature type="domain" description="C2H2-type" evidence="11">
    <location>
        <begin position="202"/>
        <end position="229"/>
    </location>
</feature>
<sequence>MDVMLENYNNLLFVESHCICGKHRKFLDQDTTCIVHKQMNIQENSSKCNKLSNVISESPESIPYKANLRDTSHQFSNRKRHKLGNTKEACKYQDCANCLNVCSIIGPNQGIHLEKKEHTRSTDFDKVFVSKHKLMVKLNSSGVKTYKYSESDKCFTHQSHLSVHQGIHTGKKPYKCSESDKCFTDKVSMTSHQIMHTGEKPYKCSECGKCLTKKSYLSIRQITHMADLSGLVVIEG</sequence>
<dbReference type="FunFam" id="3.30.160.60:FF:000446">
    <property type="entry name" value="Zinc finger protein"/>
    <property type="match status" value="1"/>
</dbReference>
<dbReference type="KEGG" id="mcal:110296588"/>
<dbReference type="GO" id="GO:0005634">
    <property type="term" value="C:nucleus"/>
    <property type="evidence" value="ECO:0007669"/>
    <property type="project" value="UniProtKB-SubCell"/>
</dbReference>
<comment type="similarity">
    <text evidence="2">Belongs to the krueppel C2H2-type zinc-finger protein family.</text>
</comment>
<evidence type="ECO:0000256" key="8">
    <source>
        <dbReference type="ARBA" id="ARBA00023163"/>
    </source>
</evidence>
<dbReference type="FunFam" id="3.30.160.60:FF:001498">
    <property type="entry name" value="Zinc finger protein 404"/>
    <property type="match status" value="1"/>
</dbReference>
<evidence type="ECO:0000256" key="1">
    <source>
        <dbReference type="ARBA" id="ARBA00004123"/>
    </source>
</evidence>
<evidence type="ECO:0000256" key="3">
    <source>
        <dbReference type="ARBA" id="ARBA00022723"/>
    </source>
</evidence>
<proteinExistence type="inferred from homology"/>
<dbReference type="PROSITE" id="PS50157">
    <property type="entry name" value="ZINC_FINGER_C2H2_2"/>
    <property type="match status" value="3"/>
</dbReference>
<keyword evidence="7" id="KW-0805">Transcription regulation</keyword>
<keyword evidence="4" id="KW-0677">Repeat</keyword>
<feature type="domain" description="C2H2-type" evidence="11">
    <location>
        <begin position="174"/>
        <end position="201"/>
    </location>
</feature>
<protein>
    <submittedName>
        <fullName evidence="13">Gastrula zinc finger protein XlCGF71.1-like</fullName>
    </submittedName>
</protein>
<dbReference type="InterPro" id="IPR050636">
    <property type="entry name" value="C2H2-ZF_domain-containing"/>
</dbReference>
<dbReference type="InterPro" id="IPR013087">
    <property type="entry name" value="Znf_C2H2_type"/>
</dbReference>
<evidence type="ECO:0000256" key="9">
    <source>
        <dbReference type="ARBA" id="ARBA00023242"/>
    </source>
</evidence>
<organism evidence="12 13">
    <name type="scientific">Mus caroli</name>
    <name type="common">Ryukyu mouse</name>
    <name type="synonym">Ricefield mouse</name>
    <dbReference type="NCBI Taxonomy" id="10089"/>
    <lineage>
        <taxon>Eukaryota</taxon>
        <taxon>Metazoa</taxon>
        <taxon>Chordata</taxon>
        <taxon>Craniata</taxon>
        <taxon>Vertebrata</taxon>
        <taxon>Euteleostomi</taxon>
        <taxon>Mammalia</taxon>
        <taxon>Eutheria</taxon>
        <taxon>Euarchontoglires</taxon>
        <taxon>Glires</taxon>
        <taxon>Rodentia</taxon>
        <taxon>Myomorpha</taxon>
        <taxon>Muroidea</taxon>
        <taxon>Muridae</taxon>
        <taxon>Murinae</taxon>
        <taxon>Mus</taxon>
        <taxon>Mus</taxon>
    </lineage>
</organism>
<gene>
    <name evidence="13" type="primary">LOC110296588</name>
</gene>
<evidence type="ECO:0000313" key="12">
    <source>
        <dbReference type="Proteomes" id="UP000515126"/>
    </source>
</evidence>
<evidence type="ECO:0000313" key="13">
    <source>
        <dbReference type="RefSeq" id="XP_021020950.1"/>
    </source>
</evidence>
<dbReference type="Proteomes" id="UP000515126">
    <property type="component" value="Chromosome 1"/>
</dbReference>
<reference evidence="13" key="1">
    <citation type="submission" date="2025-08" db="UniProtKB">
        <authorList>
            <consortium name="RefSeq"/>
        </authorList>
    </citation>
    <scope>IDENTIFICATION</scope>
</reference>
<evidence type="ECO:0000256" key="10">
    <source>
        <dbReference type="PROSITE-ProRule" id="PRU00042"/>
    </source>
</evidence>
<dbReference type="GeneID" id="110296588"/>
<evidence type="ECO:0000256" key="6">
    <source>
        <dbReference type="ARBA" id="ARBA00022833"/>
    </source>
</evidence>
<name>A0A6P5Q369_MUSCR</name>
<feature type="domain" description="C2H2-type" evidence="11">
    <location>
        <begin position="146"/>
        <end position="173"/>
    </location>
</feature>
<dbReference type="InterPro" id="IPR036236">
    <property type="entry name" value="Znf_C2H2_sf"/>
</dbReference>
<dbReference type="PANTHER" id="PTHR47772">
    <property type="entry name" value="ZINC FINGER PROTEIN 200"/>
    <property type="match status" value="1"/>
</dbReference>
<keyword evidence="9" id="KW-0539">Nucleus</keyword>
<dbReference type="RefSeq" id="XP_021020950.1">
    <property type="nucleotide sequence ID" value="XM_021165291.1"/>
</dbReference>
<dbReference type="SUPFAM" id="SSF57667">
    <property type="entry name" value="beta-beta-alpha zinc fingers"/>
    <property type="match status" value="2"/>
</dbReference>
<dbReference type="AlphaFoldDB" id="A0A6P5Q369"/>
<comment type="subcellular location">
    <subcellularLocation>
        <location evidence="1">Nucleus</location>
    </subcellularLocation>
</comment>
<evidence type="ECO:0000256" key="2">
    <source>
        <dbReference type="ARBA" id="ARBA00006991"/>
    </source>
</evidence>
<keyword evidence="6" id="KW-0862">Zinc</keyword>
<dbReference type="Gene3D" id="3.30.160.60">
    <property type="entry name" value="Classic Zinc Finger"/>
    <property type="match status" value="3"/>
</dbReference>
<keyword evidence="8" id="KW-0804">Transcription</keyword>
<accession>A0A6P5Q369</accession>
<dbReference type="FunFam" id="3.30.160.60:FF:002881">
    <property type="entry name" value="Reduced expression 2"/>
    <property type="match status" value="1"/>
</dbReference>